<sequence length="833" mass="87303">MSEKTRLSVTVVDDSADPQGLHEATSWLRDELLHLDVVVSADGTDPAPAGARADLALTLGGLVIALTGTEVLGSIVGAITAWLGRNQHRSVKLELDGDVLEVTGVRSDQQRELIDAWLRRRQTDASPASGRRLALIVAGDEYRDPGLRRLRAPAQDAEALARVLGDESIGGFDVRTLLNESTSVVNEAVEEFFADRHPDDLLLLHFSGHGVKNDSGDLYFATTTTKLHRLGATAVAAEFVNRQMSRSRCRRVVLLLDCCYAGAFARGALPRAGATLHVEDQFGGRGRVVITASNALEYAFDGLELADEAAASPSVFTRALVDGLETGLADRDQDGYVGVHELYDYVYDRVRAATPKQTPGKWTFDVQGDLIIARRGRPVAEPTPLPDDLLGTLEHPLAKVRSGAVEELERLLRGRHAGLALAARLALEQLVDDDSRMVSQAANKALSAAGEASADVPSPIPSAVPKHVGARQPAPEAPLSTRLVEPPEPEDRTDASVEPTSSTSATGSSTMATVPEAASYGSPVLRGPALVAAFFLLVGSVLLPSLSSWPRLTLALRGTHDYLVGLPLPHGIVIWALALAVAATAVGLLREGRLRNAALGAAAGLGAVELGLLAGLGGLATVGDDLEIMVIMVGVALILPVVFLEAVRSQPDAAARVGNSVAAIISIVMVILLVSHPFGVLRAGNGGAVVSLLLVAAAALLLRAAKRPRAGRSRLPILFSVVTALLLFVALAKFPTTSEEVDGVVTAYSCVLFVLLALAVEVVGEQPETVAVAQVVAVFGLLTNLIIASPFMGFIVVLLVSAGVCAAISAVAGMPSVIARWHASTATGVRDAR</sequence>
<feature type="region of interest" description="Disordered" evidence="1">
    <location>
        <begin position="448"/>
        <end position="511"/>
    </location>
</feature>
<evidence type="ECO:0000313" key="5">
    <source>
        <dbReference type="Proteomes" id="UP001589568"/>
    </source>
</evidence>
<dbReference type="NCBIfam" id="NF047832">
    <property type="entry name" value="caspase_w_EACC1"/>
    <property type="match status" value="1"/>
</dbReference>
<feature type="transmembrane region" description="Helical" evidence="2">
    <location>
        <begin position="744"/>
        <end position="763"/>
    </location>
</feature>
<name>A0ABV5NCK6_9ACTN</name>
<feature type="transmembrane region" description="Helical" evidence="2">
    <location>
        <begin position="628"/>
        <end position="647"/>
    </location>
</feature>
<feature type="compositionally biased region" description="Low complexity" evidence="1">
    <location>
        <begin position="500"/>
        <end position="511"/>
    </location>
</feature>
<protein>
    <submittedName>
        <fullName evidence="4">Caspase domain-containing protein</fullName>
    </submittedName>
</protein>
<gene>
    <name evidence="4" type="ORF">ACFFR3_00845</name>
</gene>
<dbReference type="PANTHER" id="PTHR22576:SF37">
    <property type="entry name" value="MUCOSA-ASSOCIATED LYMPHOID TISSUE LYMPHOMA TRANSLOCATION PROTEIN 1"/>
    <property type="match status" value="1"/>
</dbReference>
<dbReference type="SUPFAM" id="SSF52129">
    <property type="entry name" value="Caspase-like"/>
    <property type="match status" value="1"/>
</dbReference>
<keyword evidence="2" id="KW-0812">Transmembrane</keyword>
<accession>A0ABV5NCK6</accession>
<feature type="transmembrane region" description="Helical" evidence="2">
    <location>
        <begin position="770"/>
        <end position="788"/>
    </location>
</feature>
<dbReference type="InterPro" id="IPR011600">
    <property type="entry name" value="Pept_C14_caspase"/>
</dbReference>
<organism evidence="4 5">
    <name type="scientific">Nonomuraea salmonea</name>
    <dbReference type="NCBI Taxonomy" id="46181"/>
    <lineage>
        <taxon>Bacteria</taxon>
        <taxon>Bacillati</taxon>
        <taxon>Actinomycetota</taxon>
        <taxon>Actinomycetes</taxon>
        <taxon>Streptosporangiales</taxon>
        <taxon>Streptosporangiaceae</taxon>
        <taxon>Nonomuraea</taxon>
    </lineage>
</organism>
<dbReference type="InterPro" id="IPR018247">
    <property type="entry name" value="EF_Hand_1_Ca_BS"/>
</dbReference>
<keyword evidence="2" id="KW-1133">Transmembrane helix</keyword>
<dbReference type="InterPro" id="IPR052039">
    <property type="entry name" value="Caspase-related_regulators"/>
</dbReference>
<feature type="transmembrane region" description="Helical" evidence="2">
    <location>
        <begin position="529"/>
        <end position="549"/>
    </location>
</feature>
<dbReference type="Gene3D" id="3.40.50.1460">
    <property type="match status" value="1"/>
</dbReference>
<proteinExistence type="predicted"/>
<keyword evidence="5" id="KW-1185">Reference proteome</keyword>
<feature type="transmembrane region" description="Helical" evidence="2">
    <location>
        <begin position="601"/>
        <end position="622"/>
    </location>
</feature>
<dbReference type="Proteomes" id="UP001589568">
    <property type="component" value="Unassembled WGS sequence"/>
</dbReference>
<feature type="transmembrane region" description="Helical" evidence="2">
    <location>
        <begin position="684"/>
        <end position="702"/>
    </location>
</feature>
<comment type="caution">
    <text evidence="4">The sequence shown here is derived from an EMBL/GenBank/DDBJ whole genome shotgun (WGS) entry which is preliminary data.</text>
</comment>
<feature type="domain" description="Peptidase C14 caspase" evidence="3">
    <location>
        <begin position="131"/>
        <end position="360"/>
    </location>
</feature>
<keyword evidence="2" id="KW-0472">Membrane</keyword>
<dbReference type="EMBL" id="JBHMCF010000002">
    <property type="protein sequence ID" value="MFB9468029.1"/>
    <property type="molecule type" value="Genomic_DNA"/>
</dbReference>
<feature type="transmembrane region" description="Helical" evidence="2">
    <location>
        <begin position="569"/>
        <end position="589"/>
    </location>
</feature>
<dbReference type="InterPro" id="IPR029030">
    <property type="entry name" value="Caspase-like_dom_sf"/>
</dbReference>
<reference evidence="4 5" key="1">
    <citation type="submission" date="2024-09" db="EMBL/GenBank/DDBJ databases">
        <authorList>
            <person name="Sun Q."/>
            <person name="Mori K."/>
        </authorList>
    </citation>
    <scope>NUCLEOTIDE SEQUENCE [LARGE SCALE GENOMIC DNA]</scope>
    <source>
        <strain evidence="4 5">JCM 3324</strain>
    </source>
</reference>
<feature type="transmembrane region" description="Helical" evidence="2">
    <location>
        <begin position="55"/>
        <end position="83"/>
    </location>
</feature>
<feature type="transmembrane region" description="Helical" evidence="2">
    <location>
        <begin position="794"/>
        <end position="814"/>
    </location>
</feature>
<dbReference type="PROSITE" id="PS00018">
    <property type="entry name" value="EF_HAND_1"/>
    <property type="match status" value="1"/>
</dbReference>
<evidence type="ECO:0000256" key="2">
    <source>
        <dbReference type="SAM" id="Phobius"/>
    </source>
</evidence>
<feature type="transmembrane region" description="Helical" evidence="2">
    <location>
        <begin position="659"/>
        <end position="678"/>
    </location>
</feature>
<evidence type="ECO:0000256" key="1">
    <source>
        <dbReference type="SAM" id="MobiDB-lite"/>
    </source>
</evidence>
<evidence type="ECO:0000259" key="3">
    <source>
        <dbReference type="Pfam" id="PF00656"/>
    </source>
</evidence>
<dbReference type="RefSeq" id="WP_379482428.1">
    <property type="nucleotide sequence ID" value="NZ_JBHMCF010000002.1"/>
</dbReference>
<dbReference type="PANTHER" id="PTHR22576">
    <property type="entry name" value="MUCOSA ASSOCIATED LYMPHOID TISSUE LYMPHOMA TRANSLOCATION PROTEIN 1/PARACASPASE"/>
    <property type="match status" value="1"/>
</dbReference>
<dbReference type="Pfam" id="PF00656">
    <property type="entry name" value="Peptidase_C14"/>
    <property type="match status" value="1"/>
</dbReference>
<feature type="transmembrane region" description="Helical" evidence="2">
    <location>
        <begin position="714"/>
        <end position="732"/>
    </location>
</feature>
<evidence type="ECO:0000313" key="4">
    <source>
        <dbReference type="EMBL" id="MFB9468029.1"/>
    </source>
</evidence>